<dbReference type="InterPro" id="IPR028082">
    <property type="entry name" value="Peripla_BP_I"/>
</dbReference>
<dbReference type="Pfam" id="PF13458">
    <property type="entry name" value="Peripla_BP_6"/>
    <property type="match status" value="1"/>
</dbReference>
<feature type="domain" description="Leucine-binding protein" evidence="5">
    <location>
        <begin position="45"/>
        <end position="388"/>
    </location>
</feature>
<dbReference type="InterPro" id="IPR028081">
    <property type="entry name" value="Leu-bd"/>
</dbReference>
<dbReference type="InterPro" id="IPR000709">
    <property type="entry name" value="Leu_Ile_Val-bd"/>
</dbReference>
<comment type="caution">
    <text evidence="6">The sequence shown here is derived from an EMBL/GenBank/DDBJ whole genome shotgun (WGS) entry which is preliminary data.</text>
</comment>
<dbReference type="Gene3D" id="3.40.50.2300">
    <property type="match status" value="2"/>
</dbReference>
<keyword evidence="4" id="KW-0029">Amino-acid transport</keyword>
<dbReference type="EMBL" id="RKRE01000001">
    <property type="protein sequence ID" value="RPF49883.1"/>
    <property type="molecule type" value="Genomic_DNA"/>
</dbReference>
<evidence type="ECO:0000313" key="7">
    <source>
        <dbReference type="Proteomes" id="UP000282654"/>
    </source>
</evidence>
<evidence type="ECO:0000259" key="5">
    <source>
        <dbReference type="Pfam" id="PF13458"/>
    </source>
</evidence>
<sequence length="402" mass="42994">MFGLQWTRLQKTVALVAVLALLFTVVGCGKKTAPTTSPEQAAAGEIKLGCVLSTSGQLAAMGSKMADAVKLAVDEINAAGGVNGKKIKLYLEDDATDPATCLNAVKKLVELNNVKLIIGGMTSGGAKTAGPYASHRKVLLVSPSATSPELSGQSWRDYFFRTCPSDAFQGKVMAQLAVDEGLKKVAILAMDNPYGAGLSSVIQSALAGKAEVVGVVKYDPNKKDFRTELTQIKNLKPDGVFHIGYNDDGRVIYQQALSLGLDKLRWIGCDGVYGSGMFTTQAAAEFMARAMKGTRPAPPTGASYDKFRTAYKAKFNTEPEVFCDTVYDAVKLIAAACAKAQNDDPVKVREALLAVGQNYQGASGTITFDQQGDRISAVYEVWQVVKQGDKYTFKQVKLVDLK</sequence>
<dbReference type="PANTHER" id="PTHR30483">
    <property type="entry name" value="LEUCINE-SPECIFIC-BINDING PROTEIN"/>
    <property type="match status" value="1"/>
</dbReference>
<dbReference type="SUPFAM" id="SSF53822">
    <property type="entry name" value="Periplasmic binding protein-like I"/>
    <property type="match status" value="1"/>
</dbReference>
<proteinExistence type="inferred from homology"/>
<protein>
    <submittedName>
        <fullName evidence="6">Branched-chain amino acid transport system substrate-binding protein</fullName>
    </submittedName>
</protein>
<dbReference type="PANTHER" id="PTHR30483:SF6">
    <property type="entry name" value="PERIPLASMIC BINDING PROTEIN OF ABC TRANSPORTER FOR NATURAL AMINO ACIDS"/>
    <property type="match status" value="1"/>
</dbReference>
<comment type="similarity">
    <text evidence="1">Belongs to the leucine-binding protein family.</text>
</comment>
<gene>
    <name evidence="6" type="ORF">EDD75_0709</name>
</gene>
<evidence type="ECO:0000256" key="2">
    <source>
        <dbReference type="ARBA" id="ARBA00022448"/>
    </source>
</evidence>
<dbReference type="InterPro" id="IPR051010">
    <property type="entry name" value="BCAA_transport"/>
</dbReference>
<dbReference type="GO" id="GO:0006865">
    <property type="term" value="P:amino acid transport"/>
    <property type="evidence" value="ECO:0007669"/>
    <property type="project" value="UniProtKB-KW"/>
</dbReference>
<evidence type="ECO:0000256" key="4">
    <source>
        <dbReference type="ARBA" id="ARBA00022970"/>
    </source>
</evidence>
<dbReference type="Proteomes" id="UP000282654">
    <property type="component" value="Unassembled WGS sequence"/>
</dbReference>
<keyword evidence="2" id="KW-0813">Transport</keyword>
<name>A0A3N5AY80_9THEO</name>
<evidence type="ECO:0000313" key="6">
    <source>
        <dbReference type="EMBL" id="RPF49883.1"/>
    </source>
</evidence>
<evidence type="ECO:0000256" key="3">
    <source>
        <dbReference type="ARBA" id="ARBA00022729"/>
    </source>
</evidence>
<dbReference type="CDD" id="cd06346">
    <property type="entry name" value="PBP1_ABC_ligand_binding-like"/>
    <property type="match status" value="1"/>
</dbReference>
<reference evidence="6 7" key="1">
    <citation type="submission" date="2018-11" db="EMBL/GenBank/DDBJ databases">
        <title>Genomic Encyclopedia of Type Strains, Phase IV (KMG-IV): sequencing the most valuable type-strain genomes for metagenomic binning, comparative biology and taxonomic classification.</title>
        <authorList>
            <person name="Goeker M."/>
        </authorList>
    </citation>
    <scope>NUCLEOTIDE SEQUENCE [LARGE SCALE GENOMIC DNA]</scope>
    <source>
        <strain evidence="6 7">DSM 102936</strain>
    </source>
</reference>
<dbReference type="PRINTS" id="PR00337">
    <property type="entry name" value="LEUILEVALBP"/>
</dbReference>
<keyword evidence="7" id="KW-1185">Reference proteome</keyword>
<evidence type="ECO:0000256" key="1">
    <source>
        <dbReference type="ARBA" id="ARBA00010062"/>
    </source>
</evidence>
<organism evidence="6 7">
    <name type="scientific">Thermodesulfitimonas autotrophica</name>
    <dbReference type="NCBI Taxonomy" id="1894989"/>
    <lineage>
        <taxon>Bacteria</taxon>
        <taxon>Bacillati</taxon>
        <taxon>Bacillota</taxon>
        <taxon>Clostridia</taxon>
        <taxon>Thermoanaerobacterales</taxon>
        <taxon>Thermoanaerobacteraceae</taxon>
        <taxon>Thermodesulfitimonas</taxon>
    </lineage>
</organism>
<dbReference type="AlphaFoldDB" id="A0A3N5AY80"/>
<keyword evidence="3" id="KW-0732">Signal</keyword>
<accession>A0A3N5AY80</accession>
<dbReference type="RefSeq" id="WP_170157687.1">
    <property type="nucleotide sequence ID" value="NZ_RKRE01000001.1"/>
</dbReference>